<evidence type="ECO:0000313" key="16">
    <source>
        <dbReference type="Proteomes" id="UP000604046"/>
    </source>
</evidence>
<dbReference type="Proteomes" id="UP000604046">
    <property type="component" value="Unassembled WGS sequence"/>
</dbReference>
<evidence type="ECO:0000256" key="2">
    <source>
        <dbReference type="ARBA" id="ARBA00022448"/>
    </source>
</evidence>
<keyword evidence="16" id="KW-1185">Reference proteome</keyword>
<reference evidence="15" key="1">
    <citation type="submission" date="2021-02" db="EMBL/GenBank/DDBJ databases">
        <authorList>
            <person name="Dougan E. K."/>
            <person name="Rhodes N."/>
            <person name="Thang M."/>
            <person name="Chan C."/>
        </authorList>
    </citation>
    <scope>NUCLEOTIDE SEQUENCE</scope>
</reference>
<feature type="transmembrane region" description="Helical" evidence="12">
    <location>
        <begin position="178"/>
        <end position="198"/>
    </location>
</feature>
<dbReference type="AlphaFoldDB" id="A0A812TNH9"/>
<evidence type="ECO:0000259" key="14">
    <source>
        <dbReference type="Pfam" id="PF22614"/>
    </source>
</evidence>
<evidence type="ECO:0000256" key="3">
    <source>
        <dbReference type="ARBA" id="ARBA00022538"/>
    </source>
</evidence>
<keyword evidence="6" id="KW-0630">Potassium</keyword>
<dbReference type="Pfam" id="PF03493">
    <property type="entry name" value="BK_channel_a"/>
    <property type="match status" value="1"/>
</dbReference>
<dbReference type="InterPro" id="IPR003929">
    <property type="entry name" value="K_chnl_BK_asu"/>
</dbReference>
<evidence type="ECO:0000256" key="1">
    <source>
        <dbReference type="ARBA" id="ARBA00004141"/>
    </source>
</evidence>
<dbReference type="PANTHER" id="PTHR10027:SF10">
    <property type="entry name" value="SLOWPOKE 2, ISOFORM D"/>
    <property type="match status" value="1"/>
</dbReference>
<keyword evidence="9 12" id="KW-0472">Membrane</keyword>
<name>A0A812TNH9_9DINO</name>
<gene>
    <name evidence="15" type="primary">slo</name>
    <name evidence="15" type="ORF">SNAT2548_LOCUS29729</name>
</gene>
<evidence type="ECO:0000256" key="8">
    <source>
        <dbReference type="ARBA" id="ARBA00023065"/>
    </source>
</evidence>
<evidence type="ECO:0000256" key="12">
    <source>
        <dbReference type="SAM" id="Phobius"/>
    </source>
</evidence>
<feature type="transmembrane region" description="Helical" evidence="12">
    <location>
        <begin position="281"/>
        <end position="302"/>
    </location>
</feature>
<dbReference type="GO" id="GO:0005267">
    <property type="term" value="F:potassium channel activity"/>
    <property type="evidence" value="ECO:0007669"/>
    <property type="project" value="UniProtKB-KW"/>
</dbReference>
<sequence>MTGCILCMRRIRLTKRTPLVITPRQRLLIFLNRLQVLERIDIVQTVLSLVLCSLYAVCAYGYASLVRFELTVGEETYGISGNWFSMLERIVNATRAFFGVDYIFQFFISRNKLEFLYSLMAFVDVVTLAPFLVFNQVFGIDHDTSVVLRVVRITKLFRILRSFRFLRNRPEDVSREVAMLAFGLFCLIFTAAGFYQLIENDMKVLPEEASSVPFHEAFYFTTIEILGRPRIEPESPGGHLLLILVVTVAFIIIPWQAASILKALQRDPWARRTKYKRMSDAHIVIMGHVEFPVLNLLLYEAYHPDRGPARPCDIVILILDLLGHPAYTGHVQYIQGSSQVEKDLHRAKVHEAMAVLVLACKYPQDPQWEDTQVASMVLACKAFKNAQLHRQKAFEGRRRLRVLAQVLSADTRDRIVNMPGWDKLHDLCLVIGELTAAMIAGSALHRGLSTMVLNLVSHTTSHAYDTSTEHWFDLYHKGSRQEIYHCSVTAKSGIHGLNLVEAAYHLYENHNMLLIAVKRYGTADGETGGCVFRLARKRRLLLFPGGHDTRLQDGDRVYVIASSLPEAVVAIKRHGPRKFVVSFSLGLPDASQRKDSREMAQGTTLVRKGEGDQHTWEEDSNPDFFSRLKAHSDWNIRTRGLSTRLRSYWWRLRWPGELYDPKDEQVGVGSLGEESPIKLSKGFNFRELERIQSEEMSSARTDAWDRVSHPTQTKRERRSGSINFGRVESWTSERSFAPLPAVGHLKTGKAGTVPAVRLQRLASLLLDYGGDLLTLEQAKFVNLLGKAGKLSLTWLRWVYAVSFDSRSWDSKVLETLTQSLLSMGMTTDYLNEIREHIVIYGGDEMTIAATVQMLLLRDPGTEIVVLSMASHEERHPKIWQHISLDSVYFVKELVPNQKDLRGAYLAVVILPWIDKDFARAWHLIPVDVAKAPVQGWELRRMVDSDTILTTNIIATRKFTPGEELRDVWTVTQMFQEGSLNRFFGMNPEAQGATSLFEDRWMASAPLNMSPLFAAGHIIATTTVDRFLMESFFNPDAMVIVERLFGLAGRLCCRQAQHGLGSPSFANQPCVFQLPATIKTISSCRTFGEAANMLISHREPMLPLGVFRYPKGNPSSYSMLVSLHAAEELDFRSPQYGVNETGVEDKGNEKAFFLSGAGDHMSNRLPFVITNPPKELELLPTDLIFVLGRPRQQPEGAPEGAVPAVPAGRVWDPGSQR</sequence>
<feature type="region of interest" description="Disordered" evidence="11">
    <location>
        <begin position="1189"/>
        <end position="1216"/>
    </location>
</feature>
<evidence type="ECO:0000256" key="5">
    <source>
        <dbReference type="ARBA" id="ARBA00022826"/>
    </source>
</evidence>
<keyword evidence="4 12" id="KW-0812">Transmembrane</keyword>
<feature type="transmembrane region" description="Helical" evidence="12">
    <location>
        <begin position="115"/>
        <end position="134"/>
    </location>
</feature>
<evidence type="ECO:0000313" key="15">
    <source>
        <dbReference type="EMBL" id="CAE7530719.1"/>
    </source>
</evidence>
<feature type="transmembrane region" description="Helical" evidence="12">
    <location>
        <begin position="240"/>
        <end position="261"/>
    </location>
</feature>
<evidence type="ECO:0000256" key="4">
    <source>
        <dbReference type="ARBA" id="ARBA00022692"/>
    </source>
</evidence>
<comment type="subcellular location">
    <subcellularLocation>
        <location evidence="1">Membrane</location>
        <topology evidence="1">Multi-pass membrane protein</topology>
    </subcellularLocation>
</comment>
<keyword evidence="8" id="KW-0406">Ion transport</keyword>
<comment type="caution">
    <text evidence="15">The sequence shown here is derived from an EMBL/GenBank/DDBJ whole genome shotgun (WGS) entry which is preliminary data.</text>
</comment>
<evidence type="ECO:0000259" key="13">
    <source>
        <dbReference type="Pfam" id="PF03493"/>
    </source>
</evidence>
<organism evidence="15 16">
    <name type="scientific">Symbiodinium natans</name>
    <dbReference type="NCBI Taxonomy" id="878477"/>
    <lineage>
        <taxon>Eukaryota</taxon>
        <taxon>Sar</taxon>
        <taxon>Alveolata</taxon>
        <taxon>Dinophyceae</taxon>
        <taxon>Suessiales</taxon>
        <taxon>Symbiodiniaceae</taxon>
        <taxon>Symbiodinium</taxon>
    </lineage>
</organism>
<dbReference type="InterPro" id="IPR003148">
    <property type="entry name" value="RCK_N"/>
</dbReference>
<evidence type="ECO:0000256" key="6">
    <source>
        <dbReference type="ARBA" id="ARBA00022958"/>
    </source>
</evidence>
<keyword evidence="3" id="KW-0633">Potassium transport</keyword>
<keyword evidence="7 12" id="KW-1133">Transmembrane helix</keyword>
<keyword evidence="2" id="KW-0813">Transport</keyword>
<dbReference type="SUPFAM" id="SSF81324">
    <property type="entry name" value="Voltage-gated potassium channels"/>
    <property type="match status" value="1"/>
</dbReference>
<protein>
    <submittedName>
        <fullName evidence="15">Slo protein</fullName>
    </submittedName>
</protein>
<dbReference type="GO" id="GO:0016020">
    <property type="term" value="C:membrane"/>
    <property type="evidence" value="ECO:0007669"/>
    <property type="project" value="UniProtKB-SubCell"/>
</dbReference>
<dbReference type="EMBL" id="CAJNDS010002574">
    <property type="protein sequence ID" value="CAE7530719.1"/>
    <property type="molecule type" value="Genomic_DNA"/>
</dbReference>
<evidence type="ECO:0000256" key="7">
    <source>
        <dbReference type="ARBA" id="ARBA00022989"/>
    </source>
</evidence>
<feature type="domain" description="RCK N-terminal" evidence="14">
    <location>
        <begin position="281"/>
        <end position="384"/>
    </location>
</feature>
<dbReference type="Pfam" id="PF22614">
    <property type="entry name" value="Slo-like_RCK"/>
    <property type="match status" value="1"/>
</dbReference>
<feature type="transmembrane region" description="Helical" evidence="12">
    <location>
        <begin position="42"/>
        <end position="63"/>
    </location>
</feature>
<evidence type="ECO:0000256" key="10">
    <source>
        <dbReference type="ARBA" id="ARBA00023303"/>
    </source>
</evidence>
<keyword evidence="10" id="KW-0407">Ion channel</keyword>
<feature type="domain" description="Calcium-activated potassium channel BK alpha subunit" evidence="13">
    <location>
        <begin position="428"/>
        <end position="517"/>
    </location>
</feature>
<evidence type="ECO:0000256" key="9">
    <source>
        <dbReference type="ARBA" id="ARBA00023136"/>
    </source>
</evidence>
<keyword evidence="5" id="KW-0631">Potassium channel</keyword>
<dbReference type="InterPro" id="IPR047871">
    <property type="entry name" value="K_chnl_Slo-like"/>
</dbReference>
<evidence type="ECO:0000256" key="11">
    <source>
        <dbReference type="SAM" id="MobiDB-lite"/>
    </source>
</evidence>
<feature type="compositionally biased region" description="Low complexity" evidence="11">
    <location>
        <begin position="1193"/>
        <end position="1207"/>
    </location>
</feature>
<dbReference type="Gene3D" id="1.10.287.70">
    <property type="match status" value="1"/>
</dbReference>
<accession>A0A812TNH9</accession>
<dbReference type="PANTHER" id="PTHR10027">
    <property type="entry name" value="CALCIUM-ACTIVATED POTASSIUM CHANNEL ALPHA CHAIN"/>
    <property type="match status" value="1"/>
</dbReference>
<dbReference type="OrthoDB" id="413074at2759"/>
<proteinExistence type="predicted"/>